<dbReference type="PROSITE" id="PS50158">
    <property type="entry name" value="ZF_CCHC"/>
    <property type="match status" value="1"/>
</dbReference>
<dbReference type="GO" id="GO:0003676">
    <property type="term" value="F:nucleic acid binding"/>
    <property type="evidence" value="ECO:0007669"/>
    <property type="project" value="InterPro"/>
</dbReference>
<dbReference type="Pfam" id="PF22936">
    <property type="entry name" value="Pol_BBD"/>
    <property type="match status" value="1"/>
</dbReference>
<feature type="domain" description="CCHC-type" evidence="2">
    <location>
        <begin position="203"/>
        <end position="218"/>
    </location>
</feature>
<evidence type="ECO:0000313" key="3">
    <source>
        <dbReference type="EMBL" id="CCA25072.1"/>
    </source>
</evidence>
<evidence type="ECO:0000259" key="2">
    <source>
        <dbReference type="PROSITE" id="PS50158"/>
    </source>
</evidence>
<keyword evidence="1" id="KW-0862">Zinc</keyword>
<reference evidence="3" key="2">
    <citation type="submission" date="2011-02" db="EMBL/GenBank/DDBJ databases">
        <authorList>
            <person name="MacLean D."/>
        </authorList>
    </citation>
    <scope>NUCLEOTIDE SEQUENCE</scope>
</reference>
<dbReference type="GO" id="GO:0008270">
    <property type="term" value="F:zinc ion binding"/>
    <property type="evidence" value="ECO:0007669"/>
    <property type="project" value="UniProtKB-KW"/>
</dbReference>
<dbReference type="AlphaFoldDB" id="F0WUJ1"/>
<dbReference type="HOGENOM" id="CLU_032699_0_0_1"/>
<dbReference type="InterPro" id="IPR054722">
    <property type="entry name" value="PolX-like_BBD"/>
</dbReference>
<name>F0WUJ1_9STRA</name>
<protein>
    <submittedName>
        <fullName evidence="3">Uncharacterized protein AlNc14C273G10002</fullName>
    </submittedName>
</protein>
<sequence>MGQAPELGVHGQRLPEYHYPGRGIQYPGFVHPGRQTEEVPDSQQRRLAPQPFDGKEIYHGLGSEFLEWGKEFVRQISYPERACGFSWPEDINVDVLGQHLAGRAQKYYRRQVECWWSEKQTLEHAMQRLLQAFSTKITPAQSMKLFTAPKALHRSWIDHILYLTDSTEIEARTKHFVRDVVNAVDPRNIFKSKEKIDHPSLKKCYRCGKEAHLKATCPYRKKHVQQEDFTLAIGATSIFHWILDSGSSRHLVNDLNLLEDPVDFNSEFLTAASDGEPFRITKKGSLMITVKALGVRKTVRLLDVQYAENLERNIISYG</sequence>
<evidence type="ECO:0000256" key="1">
    <source>
        <dbReference type="PROSITE-ProRule" id="PRU00047"/>
    </source>
</evidence>
<keyword evidence="1" id="KW-0863">Zinc-finger</keyword>
<dbReference type="EMBL" id="FR824318">
    <property type="protein sequence ID" value="CCA25072.1"/>
    <property type="molecule type" value="Genomic_DNA"/>
</dbReference>
<dbReference type="SUPFAM" id="SSF57756">
    <property type="entry name" value="Retrovirus zinc finger-like domains"/>
    <property type="match status" value="1"/>
</dbReference>
<gene>
    <name evidence="3" type="primary">AlNc14C273G10002</name>
    <name evidence="3" type="ORF">ALNC14_112160</name>
</gene>
<reference evidence="3" key="1">
    <citation type="journal article" date="2011" name="PLoS Biol.">
        <title>Gene gain and loss during evolution of obligate parasitism in the white rust pathogen of Arabidopsis thaliana.</title>
        <authorList>
            <person name="Kemen E."/>
            <person name="Gardiner A."/>
            <person name="Schultz-Larsen T."/>
            <person name="Kemen A.C."/>
            <person name="Balmuth A.L."/>
            <person name="Robert-Seilaniantz A."/>
            <person name="Bailey K."/>
            <person name="Holub E."/>
            <person name="Studholme D.J."/>
            <person name="Maclean D."/>
            <person name="Jones J.D."/>
        </authorList>
    </citation>
    <scope>NUCLEOTIDE SEQUENCE</scope>
</reference>
<accession>F0WUJ1</accession>
<dbReference type="InterPro" id="IPR001878">
    <property type="entry name" value="Znf_CCHC"/>
</dbReference>
<proteinExistence type="predicted"/>
<keyword evidence="1" id="KW-0479">Metal-binding</keyword>
<organism evidence="3">
    <name type="scientific">Albugo laibachii Nc14</name>
    <dbReference type="NCBI Taxonomy" id="890382"/>
    <lineage>
        <taxon>Eukaryota</taxon>
        <taxon>Sar</taxon>
        <taxon>Stramenopiles</taxon>
        <taxon>Oomycota</taxon>
        <taxon>Peronosporomycetes</taxon>
        <taxon>Albuginales</taxon>
        <taxon>Albuginaceae</taxon>
        <taxon>Albugo</taxon>
    </lineage>
</organism>
<dbReference type="InterPro" id="IPR036875">
    <property type="entry name" value="Znf_CCHC_sf"/>
</dbReference>